<dbReference type="Pfam" id="PF01554">
    <property type="entry name" value="MatE"/>
    <property type="match status" value="2"/>
</dbReference>
<feature type="transmembrane region" description="Helical" evidence="7">
    <location>
        <begin position="554"/>
        <end position="575"/>
    </location>
</feature>
<comment type="subcellular location">
    <subcellularLocation>
        <location evidence="1">Membrane</location>
        <topology evidence="1">Multi-pass membrane protein</topology>
    </subcellularLocation>
</comment>
<feature type="transmembrane region" description="Helical" evidence="7">
    <location>
        <begin position="377"/>
        <end position="394"/>
    </location>
</feature>
<dbReference type="OrthoDB" id="2126698at2759"/>
<proteinExistence type="inferred from homology"/>
<dbReference type="PANTHER" id="PTHR11206">
    <property type="entry name" value="MULTIDRUG RESISTANCE PROTEIN"/>
    <property type="match status" value="1"/>
</dbReference>
<dbReference type="NCBIfam" id="TIGR00797">
    <property type="entry name" value="matE"/>
    <property type="match status" value="1"/>
</dbReference>
<evidence type="ECO:0000256" key="6">
    <source>
        <dbReference type="ARBA" id="ARBA00023136"/>
    </source>
</evidence>
<comment type="caution">
    <text evidence="8">The sequence shown here is derived from an EMBL/GenBank/DDBJ whole genome shotgun (WGS) entry which is preliminary data.</text>
</comment>
<protein>
    <recommendedName>
        <fullName evidence="7">Protein DETOXIFICATION</fullName>
    </recommendedName>
    <alternativeName>
        <fullName evidence="7">Multidrug and toxic compound extrusion protein</fullName>
    </alternativeName>
</protein>
<dbReference type="Proteomes" id="UP000828251">
    <property type="component" value="Unassembled WGS sequence"/>
</dbReference>
<keyword evidence="5 7" id="KW-1133">Transmembrane helix</keyword>
<reference evidence="8 9" key="1">
    <citation type="journal article" date="2021" name="Plant Biotechnol. J.">
        <title>Multi-omics assisted identification of the key and species-specific regulatory components of drought-tolerant mechanisms in Gossypium stocksii.</title>
        <authorList>
            <person name="Yu D."/>
            <person name="Ke L."/>
            <person name="Zhang D."/>
            <person name="Wu Y."/>
            <person name="Sun Y."/>
            <person name="Mei J."/>
            <person name="Sun J."/>
            <person name="Sun Y."/>
        </authorList>
    </citation>
    <scope>NUCLEOTIDE SEQUENCE [LARGE SCALE GENOMIC DNA]</scope>
    <source>
        <strain evidence="9">cv. E1</strain>
        <tissue evidence="8">Leaf</tissue>
    </source>
</reference>
<evidence type="ECO:0000256" key="5">
    <source>
        <dbReference type="ARBA" id="ARBA00022989"/>
    </source>
</evidence>
<dbReference type="GO" id="GO:1990961">
    <property type="term" value="P:xenobiotic detoxification by transmembrane export across the plasma membrane"/>
    <property type="evidence" value="ECO:0007669"/>
    <property type="project" value="InterPro"/>
</dbReference>
<organism evidence="8 9">
    <name type="scientific">Gossypium stocksii</name>
    <dbReference type="NCBI Taxonomy" id="47602"/>
    <lineage>
        <taxon>Eukaryota</taxon>
        <taxon>Viridiplantae</taxon>
        <taxon>Streptophyta</taxon>
        <taxon>Embryophyta</taxon>
        <taxon>Tracheophyta</taxon>
        <taxon>Spermatophyta</taxon>
        <taxon>Magnoliopsida</taxon>
        <taxon>eudicotyledons</taxon>
        <taxon>Gunneridae</taxon>
        <taxon>Pentapetalae</taxon>
        <taxon>rosids</taxon>
        <taxon>malvids</taxon>
        <taxon>Malvales</taxon>
        <taxon>Malvaceae</taxon>
        <taxon>Malvoideae</taxon>
        <taxon>Gossypium</taxon>
    </lineage>
</organism>
<dbReference type="AlphaFoldDB" id="A0A9D3VGZ1"/>
<dbReference type="CDD" id="cd13132">
    <property type="entry name" value="MATE_eukaryotic"/>
    <property type="match status" value="1"/>
</dbReference>
<sequence length="755" mass="82194">MKNLHEDSYMRCGAGGTLLLYAARPNGLATSNGLGSVVSIEGEGELRGFGESSILVKTEELGGGSVRPLLGISMWQGPQQQQLWKSRNRCSFPIGYQQSKGHYAPLADLNKNFVTIYTTLFSFSHQGKDRRKRFPCLAFGRTASILFTKQKVLFEVYRRALFKEKDEPPAWPPPFPLISFHASIPTLLHFSSPLSLSSPHSLLSLLKTKLYLSSLLLVVYALDYTTRKERKLVLTNPFSLAYYSSTAPLLLNEGIDGVSQECVKDVSPEEQDSLQYQCQAWQPTLSKVVEEIKQLYAIALPMIITGLLIYGKSAISMFFMGKLGKEALAGGSLSIGIANITGYSVISGLAMGMEAISSQACGAKQWPLMGQTLQRTIAILTIACLPISVLWLNIESILLFCGQDPVISSVASTYLAFSLPDLLFQSLINPLRIYLRTQNITLPLMLTAAFSLALHAPINYILVHHLSLGIQGIAVAVTLTDLNLLVTLLLYLCFSGICDKTWQGWSLECFDEWKPILCLAIPCCLSVCLEWWWYELMIVLSGLFINGPEAVATMGILIQATSLTYIFPSSLSLAVSTRVGNELGANQPSTAKTSSMIALSCAVLTSFMAMSFMTTMRNAWGQIFTNDKAILSLTAMVMPVAGLCELGNCPQTTGCGVLRGSARPTLGANINLGSFYGVGLPIAVVMGFVMDIGLLGLWLGLLAAQVVCAIVMVIVVARTDWFVQAKRAEQLTGINAVVEEDQSKIQGLISVMLVN</sequence>
<keyword evidence="3" id="KW-0813">Transport</keyword>
<evidence type="ECO:0000313" key="8">
    <source>
        <dbReference type="EMBL" id="KAH1082274.1"/>
    </source>
</evidence>
<evidence type="ECO:0000256" key="2">
    <source>
        <dbReference type="ARBA" id="ARBA00010199"/>
    </source>
</evidence>
<dbReference type="GO" id="GO:0015297">
    <property type="term" value="F:antiporter activity"/>
    <property type="evidence" value="ECO:0007669"/>
    <property type="project" value="InterPro"/>
</dbReference>
<evidence type="ECO:0000256" key="7">
    <source>
        <dbReference type="RuleBase" id="RU004914"/>
    </source>
</evidence>
<name>A0A9D3VGZ1_9ROSI</name>
<feature type="transmembrane region" description="Helical" evidence="7">
    <location>
        <begin position="468"/>
        <end position="494"/>
    </location>
</feature>
<feature type="transmembrane region" description="Helical" evidence="7">
    <location>
        <begin position="440"/>
        <end position="462"/>
    </location>
</feature>
<dbReference type="EMBL" id="JAIQCV010000007">
    <property type="protein sequence ID" value="KAH1082274.1"/>
    <property type="molecule type" value="Genomic_DNA"/>
</dbReference>
<keyword evidence="6 7" id="KW-0472">Membrane</keyword>
<feature type="transmembrane region" description="Helical" evidence="7">
    <location>
        <begin position="596"/>
        <end position="617"/>
    </location>
</feature>
<feature type="transmembrane region" description="Helical" evidence="7">
    <location>
        <begin position="695"/>
        <end position="717"/>
    </location>
</feature>
<gene>
    <name evidence="8" type="ORF">J1N35_022035</name>
</gene>
<feature type="transmembrane region" description="Helical" evidence="7">
    <location>
        <begin position="295"/>
        <end position="321"/>
    </location>
</feature>
<keyword evidence="4 7" id="KW-0812">Transmembrane</keyword>
<feature type="transmembrane region" description="Helical" evidence="7">
    <location>
        <begin position="629"/>
        <end position="649"/>
    </location>
</feature>
<dbReference type="GO" id="GO:0042910">
    <property type="term" value="F:xenobiotic transmembrane transporter activity"/>
    <property type="evidence" value="ECO:0007669"/>
    <property type="project" value="InterPro"/>
</dbReference>
<evidence type="ECO:0000256" key="3">
    <source>
        <dbReference type="ARBA" id="ARBA00022448"/>
    </source>
</evidence>
<dbReference type="InterPro" id="IPR045069">
    <property type="entry name" value="MATE_euk"/>
</dbReference>
<keyword evidence="9" id="KW-1185">Reference proteome</keyword>
<evidence type="ECO:0000256" key="1">
    <source>
        <dbReference type="ARBA" id="ARBA00004141"/>
    </source>
</evidence>
<evidence type="ECO:0000256" key="4">
    <source>
        <dbReference type="ARBA" id="ARBA00022692"/>
    </source>
</evidence>
<dbReference type="InterPro" id="IPR002528">
    <property type="entry name" value="MATE_fam"/>
</dbReference>
<feature type="transmembrane region" description="Helical" evidence="7">
    <location>
        <begin position="333"/>
        <end position="356"/>
    </location>
</feature>
<dbReference type="GO" id="GO:0016020">
    <property type="term" value="C:membrane"/>
    <property type="evidence" value="ECO:0007669"/>
    <property type="project" value="UniProtKB-SubCell"/>
</dbReference>
<accession>A0A9D3VGZ1</accession>
<evidence type="ECO:0000313" key="9">
    <source>
        <dbReference type="Proteomes" id="UP000828251"/>
    </source>
</evidence>
<feature type="transmembrane region" description="Helical" evidence="7">
    <location>
        <begin position="515"/>
        <end position="534"/>
    </location>
</feature>
<comment type="similarity">
    <text evidence="2 7">Belongs to the multi antimicrobial extrusion (MATE) (TC 2.A.66.1) family.</text>
</comment>
<feature type="transmembrane region" description="Helical" evidence="7">
    <location>
        <begin position="670"/>
        <end position="689"/>
    </location>
</feature>
<feature type="transmembrane region" description="Helical" evidence="7">
    <location>
        <begin position="406"/>
        <end position="428"/>
    </location>
</feature>